<name>A0A6G3WW74_9ACTN</name>
<dbReference type="AlphaFoldDB" id="A0A6G3WW74"/>
<evidence type="ECO:0008006" key="3">
    <source>
        <dbReference type="Google" id="ProtNLM"/>
    </source>
</evidence>
<keyword evidence="1" id="KW-0812">Transmembrane</keyword>
<evidence type="ECO:0000313" key="2">
    <source>
        <dbReference type="EMBL" id="NEE09550.1"/>
    </source>
</evidence>
<sequence length="68" mass="7902">MQNLLYILLALACPIGMGLMMWFMMRPMHGPQTAPDADRQELTRLRKEIEALRSEHRSQDIHAQDRPA</sequence>
<feature type="transmembrane region" description="Helical" evidence="1">
    <location>
        <begin position="6"/>
        <end position="25"/>
    </location>
</feature>
<organism evidence="2">
    <name type="scientific">Streptomyces sp. SID7499</name>
    <dbReference type="NCBI Taxonomy" id="2706086"/>
    <lineage>
        <taxon>Bacteria</taxon>
        <taxon>Bacillati</taxon>
        <taxon>Actinomycetota</taxon>
        <taxon>Actinomycetes</taxon>
        <taxon>Kitasatosporales</taxon>
        <taxon>Streptomycetaceae</taxon>
        <taxon>Streptomyces</taxon>
    </lineage>
</organism>
<gene>
    <name evidence="2" type="ORF">G3M58_24235</name>
</gene>
<keyword evidence="1" id="KW-0472">Membrane</keyword>
<proteinExistence type="predicted"/>
<reference evidence="2" key="1">
    <citation type="submission" date="2020-01" db="EMBL/GenBank/DDBJ databases">
        <title>Insect and environment-associated Actinomycetes.</title>
        <authorList>
            <person name="Currrie C."/>
            <person name="Chevrette M."/>
            <person name="Carlson C."/>
            <person name="Stubbendieck R."/>
            <person name="Wendt-Pienkowski E."/>
        </authorList>
    </citation>
    <scope>NUCLEOTIDE SEQUENCE</scope>
    <source>
        <strain evidence="2">SID7499</strain>
    </source>
</reference>
<keyword evidence="1" id="KW-1133">Transmembrane helix</keyword>
<accession>A0A6G3WW74</accession>
<protein>
    <recommendedName>
        <fullName evidence="3">DUF2933 domain-containing protein</fullName>
    </recommendedName>
</protein>
<evidence type="ECO:0000256" key="1">
    <source>
        <dbReference type="SAM" id="Phobius"/>
    </source>
</evidence>
<dbReference type="EMBL" id="JAAGMN010002457">
    <property type="protein sequence ID" value="NEE09550.1"/>
    <property type="molecule type" value="Genomic_DNA"/>
</dbReference>
<comment type="caution">
    <text evidence="2">The sequence shown here is derived from an EMBL/GenBank/DDBJ whole genome shotgun (WGS) entry which is preliminary data.</text>
</comment>